<name>A0A2R9SZ36_9BACL</name>
<dbReference type="AlphaFoldDB" id="A0A2R9SZ36"/>
<comment type="caution">
    <text evidence="1">The sequence shown here is derived from an EMBL/GenBank/DDBJ whole genome shotgun (WGS) entry which is preliminary data.</text>
</comment>
<evidence type="ECO:0000313" key="1">
    <source>
        <dbReference type="EMBL" id="EFU42679.1"/>
    </source>
</evidence>
<reference evidence="1 2" key="1">
    <citation type="journal article" date="2010" name="BMC Genomics">
        <title>Genome sequence of the pattern forming Paenibacillus vortex bacterium reveals potential for thriving in complex environments.</title>
        <authorList>
            <person name="Sirota-Madi A."/>
            <person name="Olender T."/>
            <person name="Helman Y."/>
            <person name="Ingham C."/>
            <person name="Brainis I."/>
            <person name="Roth D."/>
            <person name="Hagi E."/>
            <person name="Brodsky L."/>
            <person name="Leshkowitz D."/>
            <person name="Galatenko V."/>
            <person name="Nikolaev V."/>
            <person name="Mugasimangalam R.C."/>
            <person name="Bransburg-Zabary S."/>
            <person name="Gutnick D.L."/>
            <person name="Lancet D."/>
            <person name="Ben-Jacob E."/>
        </authorList>
    </citation>
    <scope>NUCLEOTIDE SEQUENCE [LARGE SCALE GENOMIC DNA]</scope>
    <source>
        <strain evidence="1 2">V453</strain>
    </source>
</reference>
<gene>
    <name evidence="1" type="ORF">PVOR_07490</name>
</gene>
<dbReference type="KEGG" id="pvo:PVOR_07490"/>
<proteinExistence type="predicted"/>
<accession>A0A2R9SZ36</accession>
<evidence type="ECO:0000313" key="2">
    <source>
        <dbReference type="Proteomes" id="UP000003094"/>
    </source>
</evidence>
<organism evidence="1 2">
    <name type="scientific">Paenibacillus vortex V453</name>
    <dbReference type="NCBI Taxonomy" id="715225"/>
    <lineage>
        <taxon>Bacteria</taxon>
        <taxon>Bacillati</taxon>
        <taxon>Bacillota</taxon>
        <taxon>Bacilli</taxon>
        <taxon>Bacillales</taxon>
        <taxon>Paenibacillaceae</taxon>
        <taxon>Paenibacillus</taxon>
    </lineage>
</organism>
<keyword evidence="2" id="KW-1185">Reference proteome</keyword>
<dbReference type="EMBL" id="ADHJ01000013">
    <property type="protein sequence ID" value="EFU42679.1"/>
    <property type="molecule type" value="Genomic_DNA"/>
</dbReference>
<protein>
    <submittedName>
        <fullName evidence="1">Uncharacterized protein</fullName>
    </submittedName>
</protein>
<dbReference type="Proteomes" id="UP000003094">
    <property type="component" value="Unassembled WGS sequence"/>
</dbReference>
<sequence length="49" mass="5801">MPLLYNGADRQDKCVSLKEDKFRYYSRGRYAWKMSDVQRISETIPAKGQ</sequence>